<dbReference type="SMART" id="SM00052">
    <property type="entry name" value="EAL"/>
    <property type="match status" value="1"/>
</dbReference>
<keyword evidence="5" id="KW-1185">Reference proteome</keyword>
<evidence type="ECO:0000313" key="5">
    <source>
        <dbReference type="Proteomes" id="UP000529637"/>
    </source>
</evidence>
<evidence type="ECO:0000259" key="2">
    <source>
        <dbReference type="PROSITE" id="PS50883"/>
    </source>
</evidence>
<accession>A0A7Y6NJC5</accession>
<keyword evidence="1" id="KW-0472">Membrane</keyword>
<dbReference type="Pfam" id="PF00563">
    <property type="entry name" value="EAL"/>
    <property type="match status" value="1"/>
</dbReference>
<dbReference type="GO" id="GO:0071111">
    <property type="term" value="F:cyclic-guanylate-specific phosphodiesterase activity"/>
    <property type="evidence" value="ECO:0007669"/>
    <property type="project" value="InterPro"/>
</dbReference>
<dbReference type="InterPro" id="IPR050706">
    <property type="entry name" value="Cyclic-di-GMP_PDE-like"/>
</dbReference>
<dbReference type="PANTHER" id="PTHR33121">
    <property type="entry name" value="CYCLIC DI-GMP PHOSPHODIESTERASE PDEF"/>
    <property type="match status" value="1"/>
</dbReference>
<evidence type="ECO:0000259" key="3">
    <source>
        <dbReference type="PROSITE" id="PS50887"/>
    </source>
</evidence>
<organism evidence="4 5">
    <name type="scientific">Piscinibacter koreensis</name>
    <dbReference type="NCBI Taxonomy" id="2742824"/>
    <lineage>
        <taxon>Bacteria</taxon>
        <taxon>Pseudomonadati</taxon>
        <taxon>Pseudomonadota</taxon>
        <taxon>Betaproteobacteria</taxon>
        <taxon>Burkholderiales</taxon>
        <taxon>Sphaerotilaceae</taxon>
        <taxon>Piscinibacter</taxon>
    </lineage>
</organism>
<dbReference type="SUPFAM" id="SSF141868">
    <property type="entry name" value="EAL domain-like"/>
    <property type="match status" value="1"/>
</dbReference>
<reference evidence="4 5" key="1">
    <citation type="submission" date="2020-06" db="EMBL/GenBank/DDBJ databases">
        <title>Schlegella sp. ID0723 isolated from air conditioner.</title>
        <authorList>
            <person name="Kim D.Y."/>
            <person name="Kim D.-U."/>
        </authorList>
    </citation>
    <scope>NUCLEOTIDE SEQUENCE [LARGE SCALE GENOMIC DNA]</scope>
    <source>
        <strain evidence="4 5">ID0723</strain>
    </source>
</reference>
<dbReference type="InterPro" id="IPR001633">
    <property type="entry name" value="EAL_dom"/>
</dbReference>
<dbReference type="Gene3D" id="3.30.70.270">
    <property type="match status" value="1"/>
</dbReference>
<dbReference type="AlphaFoldDB" id="A0A7Y6NJC5"/>
<dbReference type="Gene3D" id="3.20.20.450">
    <property type="entry name" value="EAL domain"/>
    <property type="match status" value="1"/>
</dbReference>
<dbReference type="EMBL" id="JABWMJ010000001">
    <property type="protein sequence ID" value="NUZ04258.1"/>
    <property type="molecule type" value="Genomic_DNA"/>
</dbReference>
<keyword evidence="1" id="KW-1133">Transmembrane helix</keyword>
<dbReference type="Pfam" id="PF00990">
    <property type="entry name" value="GGDEF"/>
    <property type="match status" value="1"/>
</dbReference>
<dbReference type="InterPro" id="IPR029787">
    <property type="entry name" value="Nucleotide_cyclase"/>
</dbReference>
<dbReference type="InterPro" id="IPR021796">
    <property type="entry name" value="Tll0287-like_dom"/>
</dbReference>
<dbReference type="InterPro" id="IPR043128">
    <property type="entry name" value="Rev_trsase/Diguanyl_cyclase"/>
</dbReference>
<feature type="domain" description="GGDEF" evidence="3">
    <location>
        <begin position="326"/>
        <end position="459"/>
    </location>
</feature>
<dbReference type="NCBIfam" id="TIGR00254">
    <property type="entry name" value="GGDEF"/>
    <property type="match status" value="1"/>
</dbReference>
<dbReference type="SMART" id="SM00267">
    <property type="entry name" value="GGDEF"/>
    <property type="match status" value="1"/>
</dbReference>
<dbReference type="CDD" id="cd01949">
    <property type="entry name" value="GGDEF"/>
    <property type="match status" value="1"/>
</dbReference>
<feature type="domain" description="EAL" evidence="2">
    <location>
        <begin position="470"/>
        <end position="727"/>
    </location>
</feature>
<dbReference type="Pfam" id="PF11845">
    <property type="entry name" value="Tll0287-like"/>
    <property type="match status" value="1"/>
</dbReference>
<dbReference type="PROSITE" id="PS50887">
    <property type="entry name" value="GGDEF"/>
    <property type="match status" value="1"/>
</dbReference>
<sequence length="748" mass="80744">MNPSRRSADLGAPAAGHAGTDLAGDIAGVRQRNLFWAALVLLLSIGAVTWYFVNDSQLRLIEYKALNLAEVVARHATAARSAYADHAVSKLDRDGTGSASANYLAERGNVPLPAQFLKLVGERASTESGGLYRYRPLSKWNLGAGQELRDDFQRWAWARLEAQDRAAPTGPIAWQSAWRIEQVDGERTLRFLRADPASSASCVQCHNAIERLDTTRASRVAAGVAPGKQWSQHQLLGALEVQVPLAPVEALAAEQRRVVILAVIGLTLGGLLCLGLLVKVGTDRSRALTQDLAWRAAHDDLTGLANRPEFQRRLQTALAASKTAGRRHSLMFLDLDQFKVVNDTCGHRAGDELLRQIGTALRSHLRAGDTLARLGGDEFGVLLVDCPLDDGRGVADKLLGCVANHRFLWRERVFELGVSIGLVEVGADACGVADLMSAADIACYAAKEAGRNRVRVFQSSDAELARRREDLGWGERILAALASGRMALAVQTARPLHERLAVRSYQELLLRMYAEDGTPVPTANVIAAGERYQMMPSRIDRWVLQTACEHVRTGRLRADAEHIVAINISGASLADEAFLHHACETVRASGIDPRGLCFEVTETAAIGNFLQASAFIRALKALGCRFALDDFGSGLSSFSYLKNLPVDFLKLDGAFVRDIVSDPVDRAMVGAIHAIGRALGIPTIAEWVETDAIRDAVQALGIDYAQGYGIERPRLVSLPSGLDADVVEGKGRERTSGAAATTVSAGLD</sequence>
<dbReference type="SUPFAM" id="SSF55073">
    <property type="entry name" value="Nucleotide cyclase"/>
    <property type="match status" value="1"/>
</dbReference>
<comment type="caution">
    <text evidence="4">The sequence shown here is derived from an EMBL/GenBank/DDBJ whole genome shotgun (WGS) entry which is preliminary data.</text>
</comment>
<evidence type="ECO:0000313" key="4">
    <source>
        <dbReference type="EMBL" id="NUZ04258.1"/>
    </source>
</evidence>
<proteinExistence type="predicted"/>
<dbReference type="PROSITE" id="PS50883">
    <property type="entry name" value="EAL"/>
    <property type="match status" value="1"/>
</dbReference>
<keyword evidence="1" id="KW-0812">Transmembrane</keyword>
<dbReference type="InterPro" id="IPR000160">
    <property type="entry name" value="GGDEF_dom"/>
</dbReference>
<name>A0A7Y6NJC5_9BURK</name>
<dbReference type="PANTHER" id="PTHR33121:SF23">
    <property type="entry name" value="CYCLIC DI-GMP PHOSPHODIESTERASE PDEB"/>
    <property type="match status" value="1"/>
</dbReference>
<feature type="transmembrane region" description="Helical" evidence="1">
    <location>
        <begin position="258"/>
        <end position="278"/>
    </location>
</feature>
<dbReference type="CDD" id="cd01948">
    <property type="entry name" value="EAL"/>
    <property type="match status" value="1"/>
</dbReference>
<dbReference type="RefSeq" id="WP_176065075.1">
    <property type="nucleotide sequence ID" value="NZ_JABWMJ010000001.1"/>
</dbReference>
<feature type="transmembrane region" description="Helical" evidence="1">
    <location>
        <begin position="34"/>
        <end position="53"/>
    </location>
</feature>
<protein>
    <submittedName>
        <fullName evidence="4">EAL domain-containing protein</fullName>
    </submittedName>
</protein>
<dbReference type="InterPro" id="IPR035919">
    <property type="entry name" value="EAL_sf"/>
</dbReference>
<dbReference type="FunFam" id="3.30.70.270:FF:000001">
    <property type="entry name" value="Diguanylate cyclase domain protein"/>
    <property type="match status" value="1"/>
</dbReference>
<evidence type="ECO:0000256" key="1">
    <source>
        <dbReference type="SAM" id="Phobius"/>
    </source>
</evidence>
<dbReference type="Proteomes" id="UP000529637">
    <property type="component" value="Unassembled WGS sequence"/>
</dbReference>
<gene>
    <name evidence="4" type="ORF">HQN59_00645</name>
</gene>